<dbReference type="PANTHER" id="PTHR34295">
    <property type="entry name" value="BIOTIN TRANSPORTER BIOY"/>
    <property type="match status" value="1"/>
</dbReference>
<evidence type="ECO:0000256" key="7">
    <source>
        <dbReference type="ARBA" id="ARBA00023136"/>
    </source>
</evidence>
<dbReference type="InterPro" id="IPR003784">
    <property type="entry name" value="BioY"/>
</dbReference>
<name>A0A511VB33_9BACL</name>
<evidence type="ECO:0000256" key="3">
    <source>
        <dbReference type="ARBA" id="ARBA00022448"/>
    </source>
</evidence>
<keyword evidence="6 9" id="KW-1133">Transmembrane helix</keyword>
<protein>
    <recommendedName>
        <fullName evidence="8">Biotin transporter</fullName>
    </recommendedName>
</protein>
<evidence type="ECO:0000313" key="11">
    <source>
        <dbReference type="Proteomes" id="UP000321157"/>
    </source>
</evidence>
<evidence type="ECO:0000256" key="5">
    <source>
        <dbReference type="ARBA" id="ARBA00022692"/>
    </source>
</evidence>
<feature type="transmembrane region" description="Helical" evidence="9">
    <location>
        <begin position="7"/>
        <end position="25"/>
    </location>
</feature>
<keyword evidence="3 8" id="KW-0813">Transport</keyword>
<dbReference type="Proteomes" id="UP000321157">
    <property type="component" value="Unassembled WGS sequence"/>
</dbReference>
<evidence type="ECO:0000256" key="1">
    <source>
        <dbReference type="ARBA" id="ARBA00004651"/>
    </source>
</evidence>
<dbReference type="RefSeq" id="WP_146811790.1">
    <property type="nucleotide sequence ID" value="NZ_BJXX01000168.1"/>
</dbReference>
<feature type="transmembrane region" description="Helical" evidence="9">
    <location>
        <begin position="143"/>
        <end position="168"/>
    </location>
</feature>
<evidence type="ECO:0000256" key="2">
    <source>
        <dbReference type="ARBA" id="ARBA00010692"/>
    </source>
</evidence>
<feature type="transmembrane region" description="Helical" evidence="9">
    <location>
        <begin position="31"/>
        <end position="49"/>
    </location>
</feature>
<accession>A0A511VB33</accession>
<dbReference type="PANTHER" id="PTHR34295:SF4">
    <property type="entry name" value="BIOTIN TRANSPORTER BIOY-RELATED"/>
    <property type="match status" value="1"/>
</dbReference>
<evidence type="ECO:0000256" key="9">
    <source>
        <dbReference type="SAM" id="Phobius"/>
    </source>
</evidence>
<dbReference type="PIRSF" id="PIRSF016661">
    <property type="entry name" value="BioY"/>
    <property type="match status" value="1"/>
</dbReference>
<keyword evidence="7 8" id="KW-0472">Membrane</keyword>
<evidence type="ECO:0000256" key="8">
    <source>
        <dbReference type="PIRNR" id="PIRNR016661"/>
    </source>
</evidence>
<feature type="transmembrane region" description="Helical" evidence="9">
    <location>
        <begin position="54"/>
        <end position="72"/>
    </location>
</feature>
<dbReference type="OrthoDB" id="9803495at2"/>
<gene>
    <name evidence="10" type="ORF">ADA01nite_36070</name>
</gene>
<comment type="subcellular location">
    <subcellularLocation>
        <location evidence="1 8">Cell membrane</location>
        <topology evidence="1 8">Multi-pass membrane protein</topology>
    </subcellularLocation>
</comment>
<comment type="similarity">
    <text evidence="2 8">Belongs to the BioY family.</text>
</comment>
<feature type="transmembrane region" description="Helical" evidence="9">
    <location>
        <begin position="78"/>
        <end position="101"/>
    </location>
</feature>
<evidence type="ECO:0000256" key="6">
    <source>
        <dbReference type="ARBA" id="ARBA00022989"/>
    </source>
</evidence>
<feature type="transmembrane region" description="Helical" evidence="9">
    <location>
        <begin position="108"/>
        <end position="131"/>
    </location>
</feature>
<proteinExistence type="inferred from homology"/>
<keyword evidence="5 9" id="KW-0812">Transmembrane</keyword>
<dbReference type="EMBL" id="BJXX01000168">
    <property type="protein sequence ID" value="GEN36147.1"/>
    <property type="molecule type" value="Genomic_DNA"/>
</dbReference>
<keyword evidence="4 8" id="KW-1003">Cell membrane</keyword>
<evidence type="ECO:0000313" key="10">
    <source>
        <dbReference type="EMBL" id="GEN36147.1"/>
    </source>
</evidence>
<reference evidence="10 11" key="1">
    <citation type="submission" date="2019-07" db="EMBL/GenBank/DDBJ databases">
        <title>Whole genome shotgun sequence of Aneurinibacillus danicus NBRC 102444.</title>
        <authorList>
            <person name="Hosoyama A."/>
            <person name="Uohara A."/>
            <person name="Ohji S."/>
            <person name="Ichikawa N."/>
        </authorList>
    </citation>
    <scope>NUCLEOTIDE SEQUENCE [LARGE SCALE GENOMIC DNA]</scope>
    <source>
        <strain evidence="10 11">NBRC 102444</strain>
    </source>
</reference>
<dbReference type="Gene3D" id="1.10.1760.20">
    <property type="match status" value="1"/>
</dbReference>
<dbReference type="AlphaFoldDB" id="A0A511VB33"/>
<dbReference type="Pfam" id="PF02632">
    <property type="entry name" value="BioY"/>
    <property type="match status" value="1"/>
</dbReference>
<sequence>MKTKSIAFIAMGAAIIAALGIVPGIQLGGSGVPITLQSMAIMAIGGLLGARRGFLSVVVFLLLVAAGAPLLSGGRGGWSVFVGPSAGYLFSWPFAAFLIGYSIDKIRVFPVFATALLSSVLFGIGFVYLMGSLGLMITMKTPFLAALAQNVVFLPGDAIKAVAASLFISKMANVPFVKERQRRHAA</sequence>
<evidence type="ECO:0000256" key="4">
    <source>
        <dbReference type="ARBA" id="ARBA00022475"/>
    </source>
</evidence>
<comment type="caution">
    <text evidence="10">The sequence shown here is derived from an EMBL/GenBank/DDBJ whole genome shotgun (WGS) entry which is preliminary data.</text>
</comment>
<dbReference type="GO" id="GO:0005886">
    <property type="term" value="C:plasma membrane"/>
    <property type="evidence" value="ECO:0007669"/>
    <property type="project" value="UniProtKB-SubCell"/>
</dbReference>
<dbReference type="GO" id="GO:0015225">
    <property type="term" value="F:biotin transmembrane transporter activity"/>
    <property type="evidence" value="ECO:0007669"/>
    <property type="project" value="UniProtKB-UniRule"/>
</dbReference>
<organism evidence="10 11">
    <name type="scientific">Aneurinibacillus danicus</name>
    <dbReference type="NCBI Taxonomy" id="267746"/>
    <lineage>
        <taxon>Bacteria</taxon>
        <taxon>Bacillati</taxon>
        <taxon>Bacillota</taxon>
        <taxon>Bacilli</taxon>
        <taxon>Bacillales</taxon>
        <taxon>Paenibacillaceae</taxon>
        <taxon>Aneurinibacillus group</taxon>
        <taxon>Aneurinibacillus</taxon>
    </lineage>
</organism>
<keyword evidence="11" id="KW-1185">Reference proteome</keyword>